<accession>A0A9P6ZJY0</accession>
<organism evidence="1 2">
    <name type="scientific">Suillus placidus</name>
    <dbReference type="NCBI Taxonomy" id="48579"/>
    <lineage>
        <taxon>Eukaryota</taxon>
        <taxon>Fungi</taxon>
        <taxon>Dikarya</taxon>
        <taxon>Basidiomycota</taxon>
        <taxon>Agaricomycotina</taxon>
        <taxon>Agaricomycetes</taxon>
        <taxon>Agaricomycetidae</taxon>
        <taxon>Boletales</taxon>
        <taxon>Suillineae</taxon>
        <taxon>Suillaceae</taxon>
        <taxon>Suillus</taxon>
    </lineage>
</organism>
<reference evidence="1" key="1">
    <citation type="journal article" date="2020" name="New Phytol.">
        <title>Comparative genomics reveals dynamic genome evolution in host specialist ectomycorrhizal fungi.</title>
        <authorList>
            <person name="Lofgren L.A."/>
            <person name="Nguyen N.H."/>
            <person name="Vilgalys R."/>
            <person name="Ruytinx J."/>
            <person name="Liao H.L."/>
            <person name="Branco S."/>
            <person name="Kuo A."/>
            <person name="LaButti K."/>
            <person name="Lipzen A."/>
            <person name="Andreopoulos W."/>
            <person name="Pangilinan J."/>
            <person name="Riley R."/>
            <person name="Hundley H."/>
            <person name="Na H."/>
            <person name="Barry K."/>
            <person name="Grigoriev I.V."/>
            <person name="Stajich J.E."/>
            <person name="Kennedy P.G."/>
        </authorList>
    </citation>
    <scope>NUCLEOTIDE SEQUENCE</scope>
    <source>
        <strain evidence="1">DOB743</strain>
    </source>
</reference>
<comment type="caution">
    <text evidence="1">The sequence shown here is derived from an EMBL/GenBank/DDBJ whole genome shotgun (WGS) entry which is preliminary data.</text>
</comment>
<sequence length="242" mass="26992">MVRTCHDEFFFMVAVGAKPPSTLLRCPHILHACMHDLLRPNLVCLRLASKEEEFWTHIMSSVVSDLSRYSLRLEVVELHATSPQVSELALCGLTHLQKVSLTLFSNNTLSCLGGLVGLQVSDIRIGGVFARVKSQFRTSSLEKSVVHSFGLALGGNLLEGWVVPCRRLQLTSEHSETAFVIERALCKLNNRVLFDHLECILRTQECGAYRLCIQSPYIHSPHALLRSAKGQSLAILYIVALR</sequence>
<gene>
    <name evidence="1" type="ORF">EV702DRAFT_1256380</name>
</gene>
<evidence type="ECO:0000313" key="2">
    <source>
        <dbReference type="Proteomes" id="UP000714275"/>
    </source>
</evidence>
<dbReference type="Proteomes" id="UP000714275">
    <property type="component" value="Unassembled WGS sequence"/>
</dbReference>
<proteinExistence type="predicted"/>
<protein>
    <submittedName>
        <fullName evidence="1">Uncharacterized protein</fullName>
    </submittedName>
</protein>
<dbReference type="EMBL" id="JABBWD010000091">
    <property type="protein sequence ID" value="KAG1766896.1"/>
    <property type="molecule type" value="Genomic_DNA"/>
</dbReference>
<dbReference type="AlphaFoldDB" id="A0A9P6ZJY0"/>
<name>A0A9P6ZJY0_9AGAM</name>
<evidence type="ECO:0000313" key="1">
    <source>
        <dbReference type="EMBL" id="KAG1766896.1"/>
    </source>
</evidence>
<keyword evidence="2" id="KW-1185">Reference proteome</keyword>
<dbReference type="OrthoDB" id="3258386at2759"/>